<protein>
    <recommendedName>
        <fullName evidence="3">Homing endonuclease LAGLIDADG domain-containing protein</fullName>
    </recommendedName>
</protein>
<comment type="caution">
    <text evidence="1">The sequence shown here is derived from an EMBL/GenBank/DDBJ whole genome shotgun (WGS) entry which is preliminary data.</text>
</comment>
<proteinExistence type="predicted"/>
<dbReference type="RefSeq" id="WP_379666095.1">
    <property type="nucleotide sequence ID" value="NZ_JBHULH010000004.1"/>
</dbReference>
<evidence type="ECO:0000313" key="1">
    <source>
        <dbReference type="EMBL" id="MFD2567384.1"/>
    </source>
</evidence>
<sequence length="229" mass="28055">MRPPHIKAQREKEILRIEKRQRELYKQLFELGYEKLENPIRHGWYRELIITKDVWTYKNAEEILEVYQKIVPMYWGATKEKARRVWDKKCSLFMISRDKPTISKKQYNKLSDKAKKYCVVFKYKTLHGNSKTRFYVNFPKACSRFQFKRAYITHRKRIDPEMISELTLLDQKLLRDGYYKLNMGGYWNRWNRIDKAIEIKKETRKVKQKLKSFKGKISNKEKEKLWEVN</sequence>
<evidence type="ECO:0008006" key="3">
    <source>
        <dbReference type="Google" id="ProtNLM"/>
    </source>
</evidence>
<name>A0ABW5LS27_9FLAO</name>
<dbReference type="Proteomes" id="UP001597508">
    <property type="component" value="Unassembled WGS sequence"/>
</dbReference>
<gene>
    <name evidence="1" type="ORF">ACFSRZ_08370</name>
</gene>
<reference evidence="2" key="1">
    <citation type="journal article" date="2019" name="Int. J. Syst. Evol. Microbiol.">
        <title>The Global Catalogue of Microorganisms (GCM) 10K type strain sequencing project: providing services to taxonomists for standard genome sequencing and annotation.</title>
        <authorList>
            <consortium name="The Broad Institute Genomics Platform"/>
            <consortium name="The Broad Institute Genome Sequencing Center for Infectious Disease"/>
            <person name="Wu L."/>
            <person name="Ma J."/>
        </authorList>
    </citation>
    <scope>NUCLEOTIDE SEQUENCE [LARGE SCALE GENOMIC DNA]</scope>
    <source>
        <strain evidence="2">KCTC 52127</strain>
    </source>
</reference>
<evidence type="ECO:0000313" key="2">
    <source>
        <dbReference type="Proteomes" id="UP001597508"/>
    </source>
</evidence>
<keyword evidence="2" id="KW-1185">Reference proteome</keyword>
<dbReference type="EMBL" id="JBHULH010000004">
    <property type="protein sequence ID" value="MFD2567384.1"/>
    <property type="molecule type" value="Genomic_DNA"/>
</dbReference>
<organism evidence="1 2">
    <name type="scientific">Pseudotenacibaculum haliotis</name>
    <dbReference type="NCBI Taxonomy" id="1862138"/>
    <lineage>
        <taxon>Bacteria</taxon>
        <taxon>Pseudomonadati</taxon>
        <taxon>Bacteroidota</taxon>
        <taxon>Flavobacteriia</taxon>
        <taxon>Flavobacteriales</taxon>
        <taxon>Flavobacteriaceae</taxon>
        <taxon>Pseudotenacibaculum</taxon>
    </lineage>
</organism>
<accession>A0ABW5LS27</accession>